<keyword evidence="1" id="KW-0460">Magnesium</keyword>
<comment type="caution">
    <text evidence="2">The sequence shown here is derived from an EMBL/GenBank/DDBJ whole genome shotgun (WGS) entry which is preliminary data.</text>
</comment>
<proteinExistence type="inferred from homology"/>
<comment type="cofactor">
    <cofactor evidence="1">
        <name>Mg(2+)</name>
        <dbReference type="ChEBI" id="CHEBI:18420"/>
    </cofactor>
</comment>
<dbReference type="RefSeq" id="WP_145667501.1">
    <property type="nucleotide sequence ID" value="NZ_VIWO01000002.1"/>
</dbReference>
<keyword evidence="3" id="KW-1185">Reference proteome</keyword>
<dbReference type="PANTHER" id="PTHR35201">
    <property type="entry name" value="TERPENE SYNTHASE"/>
    <property type="match status" value="1"/>
</dbReference>
<evidence type="ECO:0000313" key="2">
    <source>
        <dbReference type="EMBL" id="TWF42911.1"/>
    </source>
</evidence>
<organism evidence="2 3">
    <name type="scientific">Chitinophaga polysaccharea</name>
    <dbReference type="NCBI Taxonomy" id="1293035"/>
    <lineage>
        <taxon>Bacteria</taxon>
        <taxon>Pseudomonadati</taxon>
        <taxon>Bacteroidota</taxon>
        <taxon>Chitinophagia</taxon>
        <taxon>Chitinophagales</taxon>
        <taxon>Chitinophagaceae</taxon>
        <taxon>Chitinophaga</taxon>
    </lineage>
</organism>
<dbReference type="OrthoDB" id="1223397at2"/>
<dbReference type="PANTHER" id="PTHR35201:SF4">
    <property type="entry name" value="BETA-PINACENE SYNTHASE-RELATED"/>
    <property type="match status" value="1"/>
</dbReference>
<evidence type="ECO:0000313" key="3">
    <source>
        <dbReference type="Proteomes" id="UP000320811"/>
    </source>
</evidence>
<reference evidence="2 3" key="1">
    <citation type="submission" date="2019-06" db="EMBL/GenBank/DDBJ databases">
        <title>Sorghum-associated microbial communities from plants grown in Nebraska, USA.</title>
        <authorList>
            <person name="Schachtman D."/>
        </authorList>
    </citation>
    <scope>NUCLEOTIDE SEQUENCE [LARGE SCALE GENOMIC DNA]</scope>
    <source>
        <strain evidence="2 3">1209</strain>
    </source>
</reference>
<dbReference type="EC" id="4.2.3.-" evidence="1"/>
<dbReference type="Gene3D" id="1.10.600.10">
    <property type="entry name" value="Farnesyl Diphosphate Synthase"/>
    <property type="match status" value="1"/>
</dbReference>
<accession>A0A561PXR3</accession>
<keyword evidence="1" id="KW-0479">Metal-binding</keyword>
<sequence>MKTQLILRLRYPFPCSVSPHAPFVENEVQKWIEEYTCLPKALLNRYRHSRFGGLGPRFFPQASLDRLIPLSRFFLWIFAHDDFFGPWSPGELRQISQEALAILEGESVVRNNEIMKQLALFSSELVSYVTPVWRKRFIEHMADYFKAMEDEQSYNHGKLIAYPSVESYMVLRTRTSAMFAVTDLLEIAMNRILPPFVLDHPDIQRLILLTNRFTAWSNDCLSLARERGLEATNLVLIIQHANKCSLEEAIEATIAQHDHDIQAFMTIRSSLPDFGVWQQAVEEYIQGLEWMAAGHLDWYNYTMRYEESSAERVI</sequence>
<dbReference type="GO" id="GO:0046872">
    <property type="term" value="F:metal ion binding"/>
    <property type="evidence" value="ECO:0007669"/>
    <property type="project" value="UniProtKB-KW"/>
</dbReference>
<keyword evidence="1" id="KW-0456">Lyase</keyword>
<protein>
    <recommendedName>
        <fullName evidence="1">Terpene synthase</fullName>
        <ecNumber evidence="1">4.2.3.-</ecNumber>
    </recommendedName>
</protein>
<dbReference type="GO" id="GO:0010333">
    <property type="term" value="F:terpene synthase activity"/>
    <property type="evidence" value="ECO:0007669"/>
    <property type="project" value="InterPro"/>
</dbReference>
<dbReference type="SFLD" id="SFLDG01020">
    <property type="entry name" value="Terpene_Cyclase_Like_2"/>
    <property type="match status" value="1"/>
</dbReference>
<dbReference type="InterPro" id="IPR034686">
    <property type="entry name" value="Terpene_cyclase-like_2"/>
</dbReference>
<comment type="similarity">
    <text evidence="1">Belongs to the terpene synthase family.</text>
</comment>
<dbReference type="Pfam" id="PF19086">
    <property type="entry name" value="Terpene_syn_C_2"/>
    <property type="match status" value="1"/>
</dbReference>
<dbReference type="SFLD" id="SFLDS00005">
    <property type="entry name" value="Isoprenoid_Synthase_Type_I"/>
    <property type="match status" value="1"/>
</dbReference>
<dbReference type="AlphaFoldDB" id="A0A561PXR3"/>
<dbReference type="EMBL" id="VIWO01000002">
    <property type="protein sequence ID" value="TWF42911.1"/>
    <property type="molecule type" value="Genomic_DNA"/>
</dbReference>
<evidence type="ECO:0000256" key="1">
    <source>
        <dbReference type="RuleBase" id="RU366034"/>
    </source>
</evidence>
<dbReference type="SUPFAM" id="SSF48576">
    <property type="entry name" value="Terpenoid synthases"/>
    <property type="match status" value="1"/>
</dbReference>
<name>A0A561PXR3_9BACT</name>
<dbReference type="Proteomes" id="UP000320811">
    <property type="component" value="Unassembled WGS sequence"/>
</dbReference>
<dbReference type="InterPro" id="IPR008949">
    <property type="entry name" value="Isoprenoid_synthase_dom_sf"/>
</dbReference>
<gene>
    <name evidence="2" type="ORF">FHW36_102673</name>
</gene>